<dbReference type="GO" id="GO:0005829">
    <property type="term" value="C:cytosol"/>
    <property type="evidence" value="ECO:0007669"/>
    <property type="project" value="TreeGrafter"/>
</dbReference>
<dbReference type="GO" id="GO:0003774">
    <property type="term" value="F:cytoskeletal motor activity"/>
    <property type="evidence" value="ECO:0007669"/>
    <property type="project" value="InterPro"/>
</dbReference>
<evidence type="ECO:0000256" key="2">
    <source>
        <dbReference type="ARBA" id="ARBA00004496"/>
    </source>
</evidence>
<evidence type="ECO:0000256" key="6">
    <source>
        <dbReference type="ARBA" id="ARBA00022490"/>
    </source>
</evidence>
<dbReference type="PANTHER" id="PTHR34982:SF1">
    <property type="entry name" value="FLAGELLAR ASSEMBLY PROTEIN FLIH"/>
    <property type="match status" value="1"/>
</dbReference>
<comment type="similarity">
    <text evidence="3">Belongs to the FliH family.</text>
</comment>
<keyword evidence="9" id="KW-1006">Bacterial flagellum protein export</keyword>
<protein>
    <recommendedName>
        <fullName evidence="4">Flagellar assembly protein FliH</fullName>
    </recommendedName>
</protein>
<comment type="function">
    <text evidence="1">Needed for flagellar regrowth and assembly.</text>
</comment>
<sequence>MSNVVPKEQQSAYQRWEMASFDEDRRTPGAANSPAISLPTVDEIVKIREHARLEAYAAGLEEGRAAGLAAGRSEASEEQARLHSIAASFAAEVAQADELIANEVLDLALDLAKAMLKTALDVRPELINTIVSEAIHYLPTLHPPARLYLNPNDLLLVRNHMGGELDKTGWYLAEDSQLEPGGCRVETANNQIDASLSTRWQRIAAALGKESDWLAS</sequence>
<dbReference type="PRINTS" id="PR01003">
    <property type="entry name" value="FLGFLIH"/>
</dbReference>
<evidence type="ECO:0000256" key="4">
    <source>
        <dbReference type="ARBA" id="ARBA00016507"/>
    </source>
</evidence>
<dbReference type="GO" id="GO:0015031">
    <property type="term" value="P:protein transport"/>
    <property type="evidence" value="ECO:0007669"/>
    <property type="project" value="UniProtKB-KW"/>
</dbReference>
<comment type="subcellular location">
    <subcellularLocation>
        <location evidence="2">Cytoplasm</location>
    </subcellularLocation>
</comment>
<evidence type="ECO:0000256" key="9">
    <source>
        <dbReference type="ARBA" id="ARBA00023225"/>
    </source>
</evidence>
<dbReference type="GO" id="GO:0009288">
    <property type="term" value="C:bacterial-type flagellum"/>
    <property type="evidence" value="ECO:0007669"/>
    <property type="project" value="InterPro"/>
</dbReference>
<comment type="caution">
    <text evidence="11">The sequence shown here is derived from an EMBL/GenBank/DDBJ whole genome shotgun (WGS) entry which is preliminary data.</text>
</comment>
<organism evidence="11 12">
    <name type="scientific">Sulfuriferula multivorans</name>
    <dbReference type="NCBI Taxonomy" id="1559896"/>
    <lineage>
        <taxon>Bacteria</taxon>
        <taxon>Pseudomonadati</taxon>
        <taxon>Pseudomonadota</taxon>
        <taxon>Betaproteobacteria</taxon>
        <taxon>Nitrosomonadales</taxon>
        <taxon>Sulfuricellaceae</taxon>
        <taxon>Sulfuriferula</taxon>
    </lineage>
</organism>
<dbReference type="EMBL" id="BGOW01000013">
    <property type="protein sequence ID" value="GBL45635.1"/>
    <property type="molecule type" value="Genomic_DNA"/>
</dbReference>
<dbReference type="PANTHER" id="PTHR34982">
    <property type="entry name" value="YOP PROTEINS TRANSLOCATION PROTEIN L"/>
    <property type="match status" value="1"/>
</dbReference>
<accession>A0A401JD85</accession>
<evidence type="ECO:0000313" key="12">
    <source>
        <dbReference type="Proteomes" id="UP000286806"/>
    </source>
</evidence>
<keyword evidence="12" id="KW-1185">Reference proteome</keyword>
<dbReference type="InterPro" id="IPR000563">
    <property type="entry name" value="Flag_FliH"/>
</dbReference>
<dbReference type="InterPro" id="IPR018035">
    <property type="entry name" value="Flagellar_FliH/T3SS_HrpE"/>
</dbReference>
<keyword evidence="11" id="KW-0969">Cilium</keyword>
<keyword evidence="8" id="KW-0653">Protein transport</keyword>
<dbReference type="Pfam" id="PF02108">
    <property type="entry name" value="FliH"/>
    <property type="match status" value="1"/>
</dbReference>
<keyword evidence="11" id="KW-0966">Cell projection</keyword>
<dbReference type="GO" id="GO:0071973">
    <property type="term" value="P:bacterial-type flagellum-dependent cell motility"/>
    <property type="evidence" value="ECO:0007669"/>
    <property type="project" value="InterPro"/>
</dbReference>
<dbReference type="RefSeq" id="WP_124704441.1">
    <property type="nucleotide sequence ID" value="NZ_BGOW01000013.1"/>
</dbReference>
<evidence type="ECO:0000256" key="7">
    <source>
        <dbReference type="ARBA" id="ARBA00022795"/>
    </source>
</evidence>
<dbReference type="Proteomes" id="UP000286806">
    <property type="component" value="Unassembled WGS sequence"/>
</dbReference>
<evidence type="ECO:0000256" key="3">
    <source>
        <dbReference type="ARBA" id="ARBA00006602"/>
    </source>
</evidence>
<keyword evidence="7" id="KW-1005">Bacterial flagellum biogenesis</keyword>
<evidence type="ECO:0000259" key="10">
    <source>
        <dbReference type="Pfam" id="PF02108"/>
    </source>
</evidence>
<dbReference type="AlphaFoldDB" id="A0A401JD85"/>
<keyword evidence="5" id="KW-0813">Transport</keyword>
<evidence type="ECO:0000256" key="1">
    <source>
        <dbReference type="ARBA" id="ARBA00003041"/>
    </source>
</evidence>
<dbReference type="GO" id="GO:0044781">
    <property type="term" value="P:bacterial-type flagellum organization"/>
    <property type="evidence" value="ECO:0007669"/>
    <property type="project" value="UniProtKB-KW"/>
</dbReference>
<evidence type="ECO:0000313" key="11">
    <source>
        <dbReference type="EMBL" id="GBL45635.1"/>
    </source>
</evidence>
<dbReference type="OrthoDB" id="5296952at2"/>
<proteinExistence type="inferred from homology"/>
<dbReference type="InterPro" id="IPR051472">
    <property type="entry name" value="T3SS_Stator/FliH"/>
</dbReference>
<reference evidence="11 12" key="1">
    <citation type="journal article" date="2019" name="Front. Microbiol.">
        <title>Genomes of Neutrophilic Sulfur-Oxidizing Chemolithoautotrophs Representing 9 Proteobacterial Species From 8 Genera.</title>
        <authorList>
            <person name="Watanabe T."/>
            <person name="Kojima H."/>
            <person name="Umezawa K."/>
            <person name="Hori C."/>
            <person name="Takasuka T.E."/>
            <person name="Kato Y."/>
            <person name="Fukui M."/>
        </authorList>
    </citation>
    <scope>NUCLEOTIDE SEQUENCE [LARGE SCALE GENOMIC DNA]</scope>
    <source>
        <strain evidence="11 12">TTN</strain>
    </source>
</reference>
<gene>
    <name evidence="11" type="ORF">SFMTTN_1445</name>
</gene>
<feature type="domain" description="Flagellar assembly protein FliH/Type III secretion system HrpE" evidence="10">
    <location>
        <begin position="77"/>
        <end position="203"/>
    </location>
</feature>
<name>A0A401JD85_9PROT</name>
<evidence type="ECO:0000256" key="8">
    <source>
        <dbReference type="ARBA" id="ARBA00022927"/>
    </source>
</evidence>
<keyword evidence="11" id="KW-0282">Flagellum</keyword>
<evidence type="ECO:0000256" key="5">
    <source>
        <dbReference type="ARBA" id="ARBA00022448"/>
    </source>
</evidence>
<keyword evidence="6" id="KW-0963">Cytoplasm</keyword>